<dbReference type="InterPro" id="IPR016024">
    <property type="entry name" value="ARM-type_fold"/>
</dbReference>
<dbReference type="InterPro" id="IPR051023">
    <property type="entry name" value="PP2A_Regulatory_Subunit_A"/>
</dbReference>
<dbReference type="EMBL" id="UYSG01000830">
    <property type="protein sequence ID" value="VDL25235.1"/>
    <property type="molecule type" value="Genomic_DNA"/>
</dbReference>
<dbReference type="STRING" id="6216.A0A0R3SE29"/>
<evidence type="ECO:0000313" key="2">
    <source>
        <dbReference type="EMBL" id="VDL25235.1"/>
    </source>
</evidence>
<protein>
    <submittedName>
        <fullName evidence="4">Aberrant lateral root formation 4</fullName>
    </submittedName>
</protein>
<dbReference type="InterPro" id="IPR011989">
    <property type="entry name" value="ARM-like"/>
</dbReference>
<name>A0A0R3SE29_HYMDI</name>
<dbReference type="PANTHER" id="PTHR10648">
    <property type="entry name" value="SERINE/THREONINE-PROTEIN PHOSPHATASE PP2A 65 KDA REGULATORY SUBUNIT"/>
    <property type="match status" value="1"/>
</dbReference>
<dbReference type="Gene3D" id="1.25.10.10">
    <property type="entry name" value="Leucine-rich Repeat Variant"/>
    <property type="match status" value="1"/>
</dbReference>
<evidence type="ECO:0000256" key="1">
    <source>
        <dbReference type="ARBA" id="ARBA00022737"/>
    </source>
</evidence>
<sequence length="180" mass="19165">MSVVEAVLQTLSALKFESTTADQSDTRPTAYDNETLETAEKLRVFQSIPTIGKTLGAEECQKTLIPMLSDLVQKAIGAGDDEVLMVIAQKLPDLAEALGNEGEGSSSLIPIISDILVFVEEIVVVQAAADAFCAILSHMSADQIDKRALPLIRKLHEGSILRVAESGKQDDDSLLSSGAP</sequence>
<dbReference type="GO" id="GO:0000159">
    <property type="term" value="C:protein phosphatase type 2A complex"/>
    <property type="evidence" value="ECO:0007669"/>
    <property type="project" value="TreeGrafter"/>
</dbReference>
<dbReference type="WBParaSite" id="HDID_0000299501-mRNA-1">
    <property type="protein sequence ID" value="HDID_0000299501-mRNA-1"/>
    <property type="gene ID" value="HDID_0000299501"/>
</dbReference>
<evidence type="ECO:0000313" key="3">
    <source>
        <dbReference type="Proteomes" id="UP000274504"/>
    </source>
</evidence>
<dbReference type="GO" id="GO:0005829">
    <property type="term" value="C:cytosol"/>
    <property type="evidence" value="ECO:0007669"/>
    <property type="project" value="TreeGrafter"/>
</dbReference>
<reference evidence="2 3" key="2">
    <citation type="submission" date="2018-11" db="EMBL/GenBank/DDBJ databases">
        <authorList>
            <consortium name="Pathogen Informatics"/>
        </authorList>
    </citation>
    <scope>NUCLEOTIDE SEQUENCE [LARGE SCALE GENOMIC DNA]</scope>
</reference>
<dbReference type="AlphaFoldDB" id="A0A0R3SE29"/>
<organism evidence="4">
    <name type="scientific">Hymenolepis diminuta</name>
    <name type="common">Rat tapeworm</name>
    <dbReference type="NCBI Taxonomy" id="6216"/>
    <lineage>
        <taxon>Eukaryota</taxon>
        <taxon>Metazoa</taxon>
        <taxon>Spiralia</taxon>
        <taxon>Lophotrochozoa</taxon>
        <taxon>Platyhelminthes</taxon>
        <taxon>Cestoda</taxon>
        <taxon>Eucestoda</taxon>
        <taxon>Cyclophyllidea</taxon>
        <taxon>Hymenolepididae</taxon>
        <taxon>Hymenolepis</taxon>
    </lineage>
</organism>
<dbReference type="GO" id="GO:0005634">
    <property type="term" value="C:nucleus"/>
    <property type="evidence" value="ECO:0007669"/>
    <property type="project" value="TreeGrafter"/>
</dbReference>
<dbReference type="PANTHER" id="PTHR10648:SF4">
    <property type="entry name" value="PROTEIN PHOSPHATASE 2 (FORMERLY 2A), REGULATORY SUBUNIT A, BETA ISOFORM-RELATED"/>
    <property type="match status" value="1"/>
</dbReference>
<dbReference type="SUPFAM" id="SSF48371">
    <property type="entry name" value="ARM repeat"/>
    <property type="match status" value="1"/>
</dbReference>
<keyword evidence="1" id="KW-0677">Repeat</keyword>
<proteinExistence type="predicted"/>
<dbReference type="GO" id="GO:0019888">
    <property type="term" value="F:protein phosphatase regulator activity"/>
    <property type="evidence" value="ECO:0007669"/>
    <property type="project" value="TreeGrafter"/>
</dbReference>
<gene>
    <name evidence="2" type="ORF">HDID_LOCUS2993</name>
</gene>
<dbReference type="Proteomes" id="UP000274504">
    <property type="component" value="Unassembled WGS sequence"/>
</dbReference>
<evidence type="ECO:0000313" key="4">
    <source>
        <dbReference type="WBParaSite" id="HDID_0000299501-mRNA-1"/>
    </source>
</evidence>
<reference evidence="4" key="1">
    <citation type="submission" date="2017-02" db="UniProtKB">
        <authorList>
            <consortium name="WormBaseParasite"/>
        </authorList>
    </citation>
    <scope>IDENTIFICATION</scope>
</reference>
<accession>A0A0R3SE29</accession>
<dbReference type="OrthoDB" id="6283817at2759"/>